<evidence type="ECO:0000256" key="5">
    <source>
        <dbReference type="ARBA" id="ARBA00047720"/>
    </source>
</evidence>
<comment type="similarity">
    <text evidence="1 6">Belongs to the metallo-dependent hydrolases superfamily. Adenine deaminase family.</text>
</comment>
<evidence type="ECO:0000256" key="6">
    <source>
        <dbReference type="HAMAP-Rule" id="MF_01518"/>
    </source>
</evidence>
<evidence type="ECO:0000259" key="7">
    <source>
        <dbReference type="Pfam" id="PF01979"/>
    </source>
</evidence>
<keyword evidence="3 6" id="KW-0378">Hydrolase</keyword>
<dbReference type="Pfam" id="PF01979">
    <property type="entry name" value="Amidohydro_1"/>
    <property type="match status" value="1"/>
</dbReference>
<evidence type="ECO:0000313" key="9">
    <source>
        <dbReference type="EMBL" id="KXB61163.1"/>
    </source>
</evidence>
<evidence type="ECO:0000256" key="4">
    <source>
        <dbReference type="ARBA" id="ARBA00023211"/>
    </source>
</evidence>
<evidence type="ECO:0000256" key="3">
    <source>
        <dbReference type="ARBA" id="ARBA00022801"/>
    </source>
</evidence>
<dbReference type="STRING" id="467210.HMPREF1866_00104"/>
<keyword evidence="4 6" id="KW-0464">Manganese</keyword>
<dbReference type="PANTHER" id="PTHR11113">
    <property type="entry name" value="N-ACETYLGLUCOSAMINE-6-PHOSPHATE DEACETYLASE"/>
    <property type="match status" value="1"/>
</dbReference>
<proteinExistence type="inferred from homology"/>
<name>A0A134A0I3_9FIRM</name>
<dbReference type="InterPro" id="IPR006679">
    <property type="entry name" value="Adenine_deam"/>
</dbReference>
<sequence length="577" mass="63465">MIEKDDLKKLIDVAAGRKKADLVLKNGNIVDLCGGKILKADLAIANGLIAGFGEYEGEREIDVTGKYISPGLMDAHIHIESSYTTPEEFGKMVVPHGTTTVIADPHEIVNVCGLKGFSYMQNAAENTALDIKYMMPSCVPATNLEDSGFVISAEDMKDDIISEDVLGLGEFMDFNAVIQKDDTALDKILLAGRHKKIIDGHSPNLKGNSLNAYVCAGINTDHECSTLEEMEDRLSRGIYVQLRQGSACHNLKALIPGINEFNFRRCLLCSDDRQPKTIFEEGHLEYHLRTLVRAGISPVMALSMATVNVSDCYHLFDRGIIAPGKRADLVIFDDLYDFPVSSVFILGEEVARDGKYLRETKRYDISEVSDTVCLNNFKKEMLQMWLKSDDVYAIEMIAGGVLSKKSKIRIKRRDGLFVFDKDIDACKCAVIERHHNTGKVGLGIIKGYGIKCGAIAASVAHDSHNIICIGTNDDDMYLAIENIKENGGGFALAKDGKILESLSLPVAGLMSDLSGEEVAKKLLDLHEKAVNELGVSTQLEPVMSLTFMSLIVIPEIKLTARGVFDVFENRFIDIEAE</sequence>
<organism evidence="9 10">
    <name type="scientific">Lachnoanaerobaculum saburreum</name>
    <dbReference type="NCBI Taxonomy" id="467210"/>
    <lineage>
        <taxon>Bacteria</taxon>
        <taxon>Bacillati</taxon>
        <taxon>Bacillota</taxon>
        <taxon>Clostridia</taxon>
        <taxon>Lachnospirales</taxon>
        <taxon>Lachnospiraceae</taxon>
        <taxon>Lachnoanaerobaculum</taxon>
    </lineage>
</organism>
<dbReference type="RefSeq" id="WP_060930122.1">
    <property type="nucleotide sequence ID" value="NZ_KQ959772.1"/>
</dbReference>
<dbReference type="EMBL" id="LSDA01000002">
    <property type="protein sequence ID" value="KXB61163.1"/>
    <property type="molecule type" value="Genomic_DNA"/>
</dbReference>
<dbReference type="PANTHER" id="PTHR11113:SF2">
    <property type="entry name" value="ADENINE DEAMINASE"/>
    <property type="match status" value="1"/>
</dbReference>
<comment type="caution">
    <text evidence="9">The sequence shown here is derived from an EMBL/GenBank/DDBJ whole genome shotgun (WGS) entry which is preliminary data.</text>
</comment>
<evidence type="ECO:0000256" key="1">
    <source>
        <dbReference type="ARBA" id="ARBA00006773"/>
    </source>
</evidence>
<dbReference type="PATRIC" id="fig|467210.3.peg.103"/>
<dbReference type="NCBIfam" id="TIGR01178">
    <property type="entry name" value="ade"/>
    <property type="match status" value="1"/>
</dbReference>
<evidence type="ECO:0000259" key="8">
    <source>
        <dbReference type="Pfam" id="PF13382"/>
    </source>
</evidence>
<keyword evidence="10" id="KW-1185">Reference proteome</keyword>
<evidence type="ECO:0000313" key="10">
    <source>
        <dbReference type="Proteomes" id="UP000070394"/>
    </source>
</evidence>
<accession>A0A134A0I3</accession>
<dbReference type="InterPro" id="IPR026912">
    <property type="entry name" value="Adenine_deam_C"/>
</dbReference>
<dbReference type="Gene3D" id="3.20.20.140">
    <property type="entry name" value="Metal-dependent hydrolases"/>
    <property type="match status" value="1"/>
</dbReference>
<dbReference type="HAMAP" id="MF_01518">
    <property type="entry name" value="Adenine_deamin"/>
    <property type="match status" value="1"/>
</dbReference>
<dbReference type="AlphaFoldDB" id="A0A134A0I3"/>
<gene>
    <name evidence="6" type="primary">ade</name>
    <name evidence="9" type="ORF">HMPREF1866_00104</name>
</gene>
<dbReference type="Proteomes" id="UP000070394">
    <property type="component" value="Unassembled WGS sequence"/>
</dbReference>
<protein>
    <recommendedName>
        <fullName evidence="2 6">Adenine deaminase</fullName>
        <shortName evidence="6">Adenase</shortName>
        <shortName evidence="6">Adenine aminase</shortName>
        <ecNumber evidence="2 6">3.5.4.2</ecNumber>
    </recommendedName>
</protein>
<dbReference type="Pfam" id="PF13382">
    <property type="entry name" value="Adenine_deam_C"/>
    <property type="match status" value="1"/>
</dbReference>
<feature type="domain" description="Adenine deaminase C-terminal" evidence="8">
    <location>
        <begin position="402"/>
        <end position="568"/>
    </location>
</feature>
<reference evidence="10" key="1">
    <citation type="submission" date="2016-01" db="EMBL/GenBank/DDBJ databases">
        <authorList>
            <person name="Mitreva M."/>
            <person name="Pepin K.H."/>
            <person name="Mihindukulasuriya K.A."/>
            <person name="Fulton R."/>
            <person name="Fronick C."/>
            <person name="O'Laughlin M."/>
            <person name="Miner T."/>
            <person name="Herter B."/>
            <person name="Rosa B.A."/>
            <person name="Cordes M."/>
            <person name="Tomlinson C."/>
            <person name="Wollam A."/>
            <person name="Palsikar V.B."/>
            <person name="Mardis E.R."/>
            <person name="Wilson R.K."/>
        </authorList>
    </citation>
    <scope>NUCLEOTIDE SEQUENCE [LARGE SCALE GENOMIC DNA]</scope>
    <source>
        <strain evidence="10">DNF00896</strain>
    </source>
</reference>
<feature type="domain" description="Amidohydrolase-related" evidence="7">
    <location>
        <begin position="67"/>
        <end position="350"/>
    </location>
</feature>
<evidence type="ECO:0000256" key="2">
    <source>
        <dbReference type="ARBA" id="ARBA00012782"/>
    </source>
</evidence>
<dbReference type="Gene3D" id="2.30.40.10">
    <property type="entry name" value="Urease, subunit C, domain 1"/>
    <property type="match status" value="1"/>
</dbReference>
<dbReference type="SUPFAM" id="SSF51338">
    <property type="entry name" value="Composite domain of metallo-dependent hydrolases"/>
    <property type="match status" value="1"/>
</dbReference>
<dbReference type="EC" id="3.5.4.2" evidence="2 6"/>
<dbReference type="InterPro" id="IPR011059">
    <property type="entry name" value="Metal-dep_hydrolase_composite"/>
</dbReference>
<comment type="cofactor">
    <cofactor evidence="6">
        <name>Mn(2+)</name>
        <dbReference type="ChEBI" id="CHEBI:29035"/>
    </cofactor>
</comment>
<dbReference type="GO" id="GO:0006146">
    <property type="term" value="P:adenine catabolic process"/>
    <property type="evidence" value="ECO:0007669"/>
    <property type="project" value="InterPro"/>
</dbReference>
<dbReference type="CDD" id="cd01295">
    <property type="entry name" value="AdeC"/>
    <property type="match status" value="1"/>
</dbReference>
<dbReference type="GO" id="GO:0000034">
    <property type="term" value="F:adenine deaminase activity"/>
    <property type="evidence" value="ECO:0007669"/>
    <property type="project" value="UniProtKB-UniRule"/>
</dbReference>
<dbReference type="InterPro" id="IPR032466">
    <property type="entry name" value="Metal_Hydrolase"/>
</dbReference>
<dbReference type="InterPro" id="IPR006680">
    <property type="entry name" value="Amidohydro-rel"/>
</dbReference>
<comment type="catalytic activity">
    <reaction evidence="5 6">
        <text>adenine + H2O + H(+) = hypoxanthine + NH4(+)</text>
        <dbReference type="Rhea" id="RHEA:23688"/>
        <dbReference type="ChEBI" id="CHEBI:15377"/>
        <dbReference type="ChEBI" id="CHEBI:15378"/>
        <dbReference type="ChEBI" id="CHEBI:16708"/>
        <dbReference type="ChEBI" id="CHEBI:17368"/>
        <dbReference type="ChEBI" id="CHEBI:28938"/>
        <dbReference type="EC" id="3.5.4.2"/>
    </reaction>
</comment>
<dbReference type="OrthoDB" id="9775607at2"/>
<dbReference type="SUPFAM" id="SSF51556">
    <property type="entry name" value="Metallo-dependent hydrolases"/>
    <property type="match status" value="1"/>
</dbReference>